<keyword evidence="3 5" id="KW-0067">ATP-binding</keyword>
<dbReference type="InterPro" id="IPR003959">
    <property type="entry name" value="ATPase_AAA_core"/>
</dbReference>
<dbReference type="PROSITE" id="PS00674">
    <property type="entry name" value="AAA"/>
    <property type="match status" value="1"/>
</dbReference>
<keyword evidence="4" id="KW-0496">Mitochondrion</keyword>
<dbReference type="GO" id="GO:0140570">
    <property type="term" value="P:extraction of mislocalized protein from mitochondrial outer membrane"/>
    <property type="evidence" value="ECO:0007669"/>
    <property type="project" value="TreeGrafter"/>
</dbReference>
<keyword evidence="2 5" id="KW-0547">Nucleotide-binding</keyword>
<dbReference type="PANTHER" id="PTHR45644:SF3">
    <property type="entry name" value="FI08533P-RELATED"/>
    <property type="match status" value="1"/>
</dbReference>
<proteinExistence type="inferred from homology"/>
<dbReference type="OrthoDB" id="10254455at2759"/>
<dbReference type="FunFam" id="3.40.50.300:FF:000538">
    <property type="entry name" value="ATPase family AAA domain-containing protein 1"/>
    <property type="match status" value="1"/>
</dbReference>
<dbReference type="SMART" id="SM00382">
    <property type="entry name" value="AAA"/>
    <property type="match status" value="1"/>
</dbReference>
<evidence type="ECO:0000256" key="3">
    <source>
        <dbReference type="ARBA" id="ARBA00022840"/>
    </source>
</evidence>
<dbReference type="Gene3D" id="3.40.50.300">
    <property type="entry name" value="P-loop containing nucleotide triphosphate hydrolases"/>
    <property type="match status" value="1"/>
</dbReference>
<keyword evidence="6" id="KW-0472">Membrane</keyword>
<evidence type="ECO:0000256" key="5">
    <source>
        <dbReference type="RuleBase" id="RU003651"/>
    </source>
</evidence>
<dbReference type="GO" id="GO:0005524">
    <property type="term" value="F:ATP binding"/>
    <property type="evidence" value="ECO:0007669"/>
    <property type="project" value="UniProtKB-KW"/>
</dbReference>
<dbReference type="EMBL" id="JAANIB010006152">
    <property type="protein sequence ID" value="KAG5329676.1"/>
    <property type="molecule type" value="Genomic_DNA"/>
</dbReference>
<evidence type="ECO:0000313" key="9">
    <source>
        <dbReference type="Proteomes" id="UP000670152"/>
    </source>
</evidence>
<comment type="subcellular location">
    <subcellularLocation>
        <location evidence="1">Mitochondrion</location>
    </subcellularLocation>
</comment>
<dbReference type="AlphaFoldDB" id="A0A836JXL1"/>
<dbReference type="InterPro" id="IPR003960">
    <property type="entry name" value="ATPase_AAA_CS"/>
</dbReference>
<feature type="non-terminal residue" evidence="8">
    <location>
        <position position="304"/>
    </location>
</feature>
<dbReference type="Pfam" id="PF00004">
    <property type="entry name" value="AAA"/>
    <property type="match status" value="1"/>
</dbReference>
<evidence type="ECO:0000256" key="6">
    <source>
        <dbReference type="SAM" id="Phobius"/>
    </source>
</evidence>
<dbReference type="InterPro" id="IPR027417">
    <property type="entry name" value="P-loop_NTPase"/>
</dbReference>
<keyword evidence="9" id="KW-1185">Reference proteome</keyword>
<organism evidence="8 9">
    <name type="scientific">Acromyrmex heyeri</name>
    <dbReference type="NCBI Taxonomy" id="230685"/>
    <lineage>
        <taxon>Eukaryota</taxon>
        <taxon>Metazoa</taxon>
        <taxon>Ecdysozoa</taxon>
        <taxon>Arthropoda</taxon>
        <taxon>Hexapoda</taxon>
        <taxon>Insecta</taxon>
        <taxon>Pterygota</taxon>
        <taxon>Neoptera</taxon>
        <taxon>Endopterygota</taxon>
        <taxon>Hymenoptera</taxon>
        <taxon>Apocrita</taxon>
        <taxon>Aculeata</taxon>
        <taxon>Formicoidea</taxon>
        <taxon>Formicidae</taxon>
        <taxon>Myrmicinae</taxon>
        <taxon>Acromyrmex</taxon>
    </lineage>
</organism>
<dbReference type="GO" id="GO:0005741">
    <property type="term" value="C:mitochondrial outer membrane"/>
    <property type="evidence" value="ECO:0007669"/>
    <property type="project" value="TreeGrafter"/>
</dbReference>
<feature type="non-terminal residue" evidence="8">
    <location>
        <position position="1"/>
    </location>
</feature>
<sequence length="304" mass="34464">MNMAASAGLTRQEVLMLVARLTCVAAIGFFSMRWLISQLDPTRSTKQRAKKKAREQLRKLAESDRYARSFDLDQLTDYEMIIANHLIDPSDIKVSWSSIAGLDNVIQELKETVILPIQRKELFEDSQLTQAPKGVLLYGPPGCGKTMMAKATAREAKTRFINLDVSILTDKWYGESQKLAAAVFSLAVKLQPCIIFIDEIGTSRIVIFKSRNSQDHEATAMMKAQFMSLWDGLITDPDCTVIIMGATNRPQDLDKAILRHDEYDEEFHDTVRPITMEDLLKSFRKMRTSKLHMGTLSTRQLDLD</sequence>
<dbReference type="SUPFAM" id="SSF52540">
    <property type="entry name" value="P-loop containing nucleoside triphosphate hydrolases"/>
    <property type="match status" value="1"/>
</dbReference>
<dbReference type="PANTHER" id="PTHR45644">
    <property type="entry name" value="AAA ATPASE, PUTATIVE (AFU_ORTHOLOGUE AFUA_2G12920)-RELATED-RELATED"/>
    <property type="match status" value="1"/>
</dbReference>
<dbReference type="GO" id="GO:0016887">
    <property type="term" value="F:ATP hydrolysis activity"/>
    <property type="evidence" value="ECO:0007669"/>
    <property type="project" value="InterPro"/>
</dbReference>
<evidence type="ECO:0000313" key="8">
    <source>
        <dbReference type="EMBL" id="KAG5329676.1"/>
    </source>
</evidence>
<accession>A0A836JXL1</accession>
<evidence type="ECO:0000259" key="7">
    <source>
        <dbReference type="SMART" id="SM00382"/>
    </source>
</evidence>
<name>A0A836JXL1_9HYME</name>
<evidence type="ECO:0000256" key="4">
    <source>
        <dbReference type="ARBA" id="ARBA00023128"/>
    </source>
</evidence>
<keyword evidence="6" id="KW-0812">Transmembrane</keyword>
<dbReference type="InterPro" id="IPR003593">
    <property type="entry name" value="AAA+_ATPase"/>
</dbReference>
<dbReference type="InterPro" id="IPR051701">
    <property type="entry name" value="Mito_OM_Translocase_MSP1"/>
</dbReference>
<gene>
    <name evidence="8" type="primary">Atad1</name>
    <name evidence="8" type="ORF">G6Z77_0011439</name>
</gene>
<dbReference type="Proteomes" id="UP000670152">
    <property type="component" value="Unassembled WGS sequence"/>
</dbReference>
<feature type="transmembrane region" description="Helical" evidence="6">
    <location>
        <begin position="14"/>
        <end position="36"/>
    </location>
</feature>
<reference evidence="8 9" key="1">
    <citation type="submission" date="2020-02" db="EMBL/GenBank/DDBJ databases">
        <title>Relaxed selection underlies rapid genomic changes in the transitions from sociality to social parasitism in ants.</title>
        <authorList>
            <person name="Bi X."/>
        </authorList>
    </citation>
    <scope>NUCLEOTIDE SEQUENCE [LARGE SCALE GENOMIC DNA]</scope>
    <source>
        <strain evidence="8">BGI-DK2014b</strain>
        <tissue evidence="8">Whole body</tissue>
    </source>
</reference>
<protein>
    <submittedName>
        <fullName evidence="8">ATAD1 protein</fullName>
    </submittedName>
</protein>
<comment type="caution">
    <text evidence="8">The sequence shown here is derived from an EMBL/GenBank/DDBJ whole genome shotgun (WGS) entry which is preliminary data.</text>
</comment>
<evidence type="ECO:0000256" key="1">
    <source>
        <dbReference type="ARBA" id="ARBA00004173"/>
    </source>
</evidence>
<keyword evidence="6" id="KW-1133">Transmembrane helix</keyword>
<comment type="similarity">
    <text evidence="5">Belongs to the AAA ATPase family.</text>
</comment>
<feature type="domain" description="AAA+ ATPase" evidence="7">
    <location>
        <begin position="131"/>
        <end position="272"/>
    </location>
</feature>
<evidence type="ECO:0000256" key="2">
    <source>
        <dbReference type="ARBA" id="ARBA00022741"/>
    </source>
</evidence>